<feature type="signal peptide" evidence="2">
    <location>
        <begin position="1"/>
        <end position="18"/>
    </location>
</feature>
<feature type="coiled-coil region" evidence="1">
    <location>
        <begin position="280"/>
        <end position="307"/>
    </location>
</feature>
<keyword evidence="4" id="KW-1185">Reference proteome</keyword>
<name>A0A7S7NM22_PALFE</name>
<dbReference type="EMBL" id="CP063849">
    <property type="protein sequence ID" value="QOY86055.1"/>
    <property type="molecule type" value="Genomic_DNA"/>
</dbReference>
<sequence length="517" mass="56041">MFKLLSISVLTLVLPLAAQPRGSVNNGKTGTNPNCKGRDVCIDAATGASFGESIFRRYDNVTILLYNKNPFCCTYRLSQSTKVIGESTAPDFLRTFFPVVAKEDDKKEATASLNTLRTEMLEVKELQRDDPGKAQKLLNLYKDTTERLEAASRDAFTNMEKADDAMRTYTDQLALLRRPDLGQTAATCSARIVQRMAAHNLLPQCSPNVQPAPPVVDLQVSCDKLNSAVRDIDSNYGRLNSEIKQLLGGPAVTSQPEQTATIRALTGWQAKLPNDLAERKAAAEKLLKALERTLANYKKAHSEMVANSQIFAAFLSDETSFAQEATISRDDTHGRMVTVTLEVAAPDDKGKLGDLTKKLTLNIQMGYQVMTVSAGLAGSPMKKAQYNAVTTTVKDANGQSTTTNTVGIQSNSPRLLPMIQLNADLFDFSSRRLPVSLNASLGLTGKVDNQGTDVEFLLGPSLGFLGNQLFVTVGAYGGRQQVLQGGLSAGSIIPSTTVPVAKNLQWGLGWSLTWKIK</sequence>
<proteinExistence type="predicted"/>
<keyword evidence="2" id="KW-0732">Signal</keyword>
<dbReference type="KEGG" id="pfer:IRI77_25015"/>
<feature type="coiled-coil region" evidence="1">
    <location>
        <begin position="99"/>
        <end position="154"/>
    </location>
</feature>
<reference evidence="3 4" key="1">
    <citation type="submission" date="2020-10" db="EMBL/GenBank/DDBJ databases">
        <title>Complete genome sequence of Paludibaculum fermentans P105T, a facultatively anaerobic acidobacterium capable of dissimilatory Fe(III) reduction.</title>
        <authorList>
            <person name="Dedysh S.N."/>
            <person name="Beletsky A.V."/>
            <person name="Kulichevskaya I.S."/>
            <person name="Mardanov A.V."/>
            <person name="Ravin N.V."/>
        </authorList>
    </citation>
    <scope>NUCLEOTIDE SEQUENCE [LARGE SCALE GENOMIC DNA]</scope>
    <source>
        <strain evidence="3 4">P105</strain>
    </source>
</reference>
<dbReference type="RefSeq" id="WP_194447724.1">
    <property type="nucleotide sequence ID" value="NZ_CP063849.1"/>
</dbReference>
<dbReference type="AlphaFoldDB" id="A0A7S7NM22"/>
<organism evidence="3 4">
    <name type="scientific">Paludibaculum fermentans</name>
    <dbReference type="NCBI Taxonomy" id="1473598"/>
    <lineage>
        <taxon>Bacteria</taxon>
        <taxon>Pseudomonadati</taxon>
        <taxon>Acidobacteriota</taxon>
        <taxon>Terriglobia</taxon>
        <taxon>Bryobacterales</taxon>
        <taxon>Bryobacteraceae</taxon>
        <taxon>Paludibaculum</taxon>
    </lineage>
</organism>
<accession>A0A7S7NM22</accession>
<keyword evidence="1" id="KW-0175">Coiled coil</keyword>
<evidence type="ECO:0000313" key="4">
    <source>
        <dbReference type="Proteomes" id="UP000593892"/>
    </source>
</evidence>
<evidence type="ECO:0000313" key="3">
    <source>
        <dbReference type="EMBL" id="QOY86055.1"/>
    </source>
</evidence>
<feature type="chain" id="PRO_5032869398" evidence="2">
    <location>
        <begin position="19"/>
        <end position="517"/>
    </location>
</feature>
<protein>
    <submittedName>
        <fullName evidence="3">Uncharacterized protein</fullName>
    </submittedName>
</protein>
<evidence type="ECO:0000256" key="2">
    <source>
        <dbReference type="SAM" id="SignalP"/>
    </source>
</evidence>
<dbReference type="Proteomes" id="UP000593892">
    <property type="component" value="Chromosome"/>
</dbReference>
<evidence type="ECO:0000256" key="1">
    <source>
        <dbReference type="SAM" id="Coils"/>
    </source>
</evidence>
<gene>
    <name evidence="3" type="ORF">IRI77_25015</name>
</gene>